<proteinExistence type="predicted"/>
<keyword evidence="2" id="KW-1133">Transmembrane helix</keyword>
<comment type="caution">
    <text evidence="4">The sequence shown here is derived from an EMBL/GenBank/DDBJ whole genome shotgun (WGS) entry which is preliminary data.</text>
</comment>
<feature type="coiled-coil region" evidence="1">
    <location>
        <begin position="6"/>
        <end position="33"/>
    </location>
</feature>
<keyword evidence="5" id="KW-1185">Reference proteome</keyword>
<dbReference type="GO" id="GO:0043022">
    <property type="term" value="F:ribosome binding"/>
    <property type="evidence" value="ECO:0007669"/>
    <property type="project" value="InterPro"/>
</dbReference>
<evidence type="ECO:0000313" key="4">
    <source>
        <dbReference type="EMBL" id="GGI54506.1"/>
    </source>
</evidence>
<reference evidence="4" key="1">
    <citation type="journal article" date="2014" name="Int. J. Syst. Evol. Microbiol.">
        <title>Complete genome sequence of Corynebacterium casei LMG S-19264T (=DSM 44701T), isolated from a smear-ripened cheese.</title>
        <authorList>
            <consortium name="US DOE Joint Genome Institute (JGI-PGF)"/>
            <person name="Walter F."/>
            <person name="Albersmeier A."/>
            <person name="Kalinowski J."/>
            <person name="Ruckert C."/>
        </authorList>
    </citation>
    <scope>NUCLEOTIDE SEQUENCE</scope>
    <source>
        <strain evidence="4">CCM 7664</strain>
    </source>
</reference>
<dbReference type="Proteomes" id="UP000627205">
    <property type="component" value="Unassembled WGS sequence"/>
</dbReference>
<evidence type="ECO:0000256" key="1">
    <source>
        <dbReference type="SAM" id="Coils"/>
    </source>
</evidence>
<dbReference type="PANTHER" id="PTHR35893">
    <property type="entry name" value="INNER MEMBRANE PROTEIN-RELATED"/>
    <property type="match status" value="1"/>
</dbReference>
<dbReference type="InterPro" id="IPR010279">
    <property type="entry name" value="YqjD/ElaB"/>
</dbReference>
<accession>A0A8J3AYK0</accession>
<feature type="transmembrane region" description="Helical" evidence="2">
    <location>
        <begin position="80"/>
        <end position="98"/>
    </location>
</feature>
<dbReference type="InterPro" id="IPR043605">
    <property type="entry name" value="DUF883_C"/>
</dbReference>
<protein>
    <recommendedName>
        <fullName evidence="3">DUF883 domain-containing protein</fullName>
    </recommendedName>
</protein>
<organism evidence="4 5">
    <name type="scientific">Oxalicibacterium solurbis</name>
    <dbReference type="NCBI Taxonomy" id="69280"/>
    <lineage>
        <taxon>Bacteria</taxon>
        <taxon>Pseudomonadati</taxon>
        <taxon>Pseudomonadota</taxon>
        <taxon>Betaproteobacteria</taxon>
        <taxon>Burkholderiales</taxon>
        <taxon>Oxalobacteraceae</taxon>
        <taxon>Oxalicibacterium</taxon>
    </lineage>
</organism>
<dbReference type="PANTHER" id="PTHR35893:SF3">
    <property type="entry name" value="INNER MEMBRANE PROTEIN"/>
    <property type="match status" value="1"/>
</dbReference>
<keyword evidence="2" id="KW-0812">Transmembrane</keyword>
<name>A0A8J3AYK0_9BURK</name>
<dbReference type="RefSeq" id="WP_188420562.1">
    <property type="nucleotide sequence ID" value="NZ_BMDP01000002.1"/>
</dbReference>
<keyword evidence="1" id="KW-0175">Coiled coil</keyword>
<dbReference type="EMBL" id="BMDP01000002">
    <property type="protein sequence ID" value="GGI54506.1"/>
    <property type="molecule type" value="Genomic_DNA"/>
</dbReference>
<sequence length="103" mass="11301">MMDTKLDDVTKDLKTLSKDAKALSNEAQDDLREKTGELSKKCTEFLNSAMAAAKEVPTIAATRTKEVAASTDEYVHQKPWRAVTLSAGLGILLGVMFAKRDNR</sequence>
<keyword evidence="2" id="KW-0472">Membrane</keyword>
<evidence type="ECO:0000259" key="3">
    <source>
        <dbReference type="Pfam" id="PF19029"/>
    </source>
</evidence>
<dbReference type="AlphaFoldDB" id="A0A8J3AYK0"/>
<feature type="domain" description="DUF883" evidence="3">
    <location>
        <begin position="71"/>
        <end position="100"/>
    </location>
</feature>
<dbReference type="Pfam" id="PF19029">
    <property type="entry name" value="DUF883_C"/>
    <property type="match status" value="1"/>
</dbReference>
<gene>
    <name evidence="4" type="ORF">GCM10011430_16800</name>
</gene>
<reference evidence="4" key="2">
    <citation type="submission" date="2020-09" db="EMBL/GenBank/DDBJ databases">
        <authorList>
            <person name="Sun Q."/>
            <person name="Sedlacek I."/>
        </authorList>
    </citation>
    <scope>NUCLEOTIDE SEQUENCE</scope>
    <source>
        <strain evidence="4">CCM 7664</strain>
    </source>
</reference>
<evidence type="ECO:0000313" key="5">
    <source>
        <dbReference type="Proteomes" id="UP000627205"/>
    </source>
</evidence>
<evidence type="ECO:0000256" key="2">
    <source>
        <dbReference type="SAM" id="Phobius"/>
    </source>
</evidence>